<dbReference type="SUPFAM" id="SSF52540">
    <property type="entry name" value="P-loop containing nucleoside triphosphate hydrolases"/>
    <property type="match status" value="1"/>
</dbReference>
<keyword evidence="8" id="KW-1185">Reference proteome</keyword>
<protein>
    <submittedName>
        <fullName evidence="7">ABC transporter ATP-binding protein</fullName>
    </submittedName>
</protein>
<dbReference type="InterPro" id="IPR003439">
    <property type="entry name" value="ABC_transporter-like_ATP-bd"/>
</dbReference>
<keyword evidence="5" id="KW-0046">Antibiotic resistance</keyword>
<dbReference type="InterPro" id="IPR027417">
    <property type="entry name" value="P-loop_NTPase"/>
</dbReference>
<evidence type="ECO:0000313" key="8">
    <source>
        <dbReference type="Proteomes" id="UP000664398"/>
    </source>
</evidence>
<dbReference type="InterPro" id="IPR050763">
    <property type="entry name" value="ABC_transporter_ATP-binding"/>
</dbReference>
<sequence length="256" mass="27649">MDGNQNHGEAEPAIVVEGLHKRYGQKIAVDDVGLRVERGEIFGILGANGAGKTTTVETIAGLHRAGRHDRGTVRVLGLDPQRDRAALRQVLGVQLQDARLHDALTVDELIGLYRSFYPHPRPAAELVGLVGLEEQRSVRFDKLSGGQQQRLSIALALTGRPRVVILDELTTGLDPKSRRQMWATVEQLRDEGSTILLVSHAMEEVERLCDRVALLDAGRVLATGTPAALVAEAGAADLDEAFVALTGKHAEEEEAA</sequence>
<dbReference type="PANTHER" id="PTHR42711:SF16">
    <property type="entry name" value="ABC TRANSPORTER ATP-BINDING PROTEIN"/>
    <property type="match status" value="1"/>
</dbReference>
<dbReference type="SMART" id="SM00382">
    <property type="entry name" value="AAA"/>
    <property type="match status" value="1"/>
</dbReference>
<dbReference type="PANTHER" id="PTHR42711">
    <property type="entry name" value="ABC TRANSPORTER ATP-BINDING PROTEIN"/>
    <property type="match status" value="1"/>
</dbReference>
<evidence type="ECO:0000256" key="1">
    <source>
        <dbReference type="ARBA" id="ARBA00004202"/>
    </source>
</evidence>
<dbReference type="RefSeq" id="WP_208046279.1">
    <property type="nucleotide sequence ID" value="NZ_JAGDYL010000019.1"/>
</dbReference>
<accession>A0A939RYK8</accession>
<evidence type="ECO:0000256" key="3">
    <source>
        <dbReference type="ARBA" id="ARBA00022741"/>
    </source>
</evidence>
<evidence type="ECO:0000256" key="2">
    <source>
        <dbReference type="ARBA" id="ARBA00022448"/>
    </source>
</evidence>
<dbReference type="Pfam" id="PF00005">
    <property type="entry name" value="ABC_tran"/>
    <property type="match status" value="1"/>
</dbReference>
<dbReference type="PROSITE" id="PS50893">
    <property type="entry name" value="ABC_TRANSPORTER_2"/>
    <property type="match status" value="1"/>
</dbReference>
<dbReference type="GO" id="GO:0005524">
    <property type="term" value="F:ATP binding"/>
    <property type="evidence" value="ECO:0007669"/>
    <property type="project" value="UniProtKB-KW"/>
</dbReference>
<dbReference type="CDD" id="cd03230">
    <property type="entry name" value="ABC_DR_subfamily_A"/>
    <property type="match status" value="1"/>
</dbReference>
<dbReference type="GO" id="GO:0005886">
    <property type="term" value="C:plasma membrane"/>
    <property type="evidence" value="ECO:0007669"/>
    <property type="project" value="UniProtKB-SubCell"/>
</dbReference>
<evidence type="ECO:0000313" key="7">
    <source>
        <dbReference type="EMBL" id="MBO1805808.1"/>
    </source>
</evidence>
<name>A0A939RYK8_9MICO</name>
<keyword evidence="4 7" id="KW-0067">ATP-binding</keyword>
<comment type="subcellular location">
    <subcellularLocation>
        <location evidence="1">Cell membrane</location>
        <topology evidence="1">Peripheral membrane protein</topology>
    </subcellularLocation>
</comment>
<keyword evidence="2" id="KW-0813">Transport</keyword>
<dbReference type="InterPro" id="IPR003593">
    <property type="entry name" value="AAA+_ATPase"/>
</dbReference>
<organism evidence="7 8">
    <name type="scientific">Leucobacter ruminantium</name>
    <dbReference type="NCBI Taxonomy" id="1289170"/>
    <lineage>
        <taxon>Bacteria</taxon>
        <taxon>Bacillati</taxon>
        <taxon>Actinomycetota</taxon>
        <taxon>Actinomycetes</taxon>
        <taxon>Micrococcales</taxon>
        <taxon>Microbacteriaceae</taxon>
        <taxon>Leucobacter</taxon>
    </lineage>
</organism>
<evidence type="ECO:0000256" key="5">
    <source>
        <dbReference type="ARBA" id="ARBA00023251"/>
    </source>
</evidence>
<dbReference type="InterPro" id="IPR017871">
    <property type="entry name" value="ABC_transporter-like_CS"/>
</dbReference>
<dbReference type="Proteomes" id="UP000664398">
    <property type="component" value="Unassembled WGS sequence"/>
</dbReference>
<gene>
    <name evidence="7" type="ORF">J4H91_10855</name>
</gene>
<dbReference type="Gene3D" id="3.40.50.300">
    <property type="entry name" value="P-loop containing nucleotide triphosphate hydrolases"/>
    <property type="match status" value="1"/>
</dbReference>
<comment type="caution">
    <text evidence="7">The sequence shown here is derived from an EMBL/GenBank/DDBJ whole genome shotgun (WGS) entry which is preliminary data.</text>
</comment>
<proteinExistence type="predicted"/>
<dbReference type="PROSITE" id="PS00211">
    <property type="entry name" value="ABC_TRANSPORTER_1"/>
    <property type="match status" value="1"/>
</dbReference>
<reference evidence="7" key="1">
    <citation type="submission" date="2021-03" db="EMBL/GenBank/DDBJ databases">
        <title>Leucobacter chromiisoli sp. nov., isolated from chromium-containing soil of chemical plant.</title>
        <authorList>
            <person name="Xu Z."/>
        </authorList>
    </citation>
    <scope>NUCLEOTIDE SEQUENCE</scope>
    <source>
        <strain evidence="7">A2</strain>
    </source>
</reference>
<evidence type="ECO:0000256" key="4">
    <source>
        <dbReference type="ARBA" id="ARBA00022840"/>
    </source>
</evidence>
<evidence type="ECO:0000259" key="6">
    <source>
        <dbReference type="PROSITE" id="PS50893"/>
    </source>
</evidence>
<dbReference type="GO" id="GO:0016887">
    <property type="term" value="F:ATP hydrolysis activity"/>
    <property type="evidence" value="ECO:0007669"/>
    <property type="project" value="InterPro"/>
</dbReference>
<dbReference type="GO" id="GO:0046677">
    <property type="term" value="P:response to antibiotic"/>
    <property type="evidence" value="ECO:0007669"/>
    <property type="project" value="UniProtKB-KW"/>
</dbReference>
<dbReference type="EMBL" id="JAGDYL010000019">
    <property type="protein sequence ID" value="MBO1805808.1"/>
    <property type="molecule type" value="Genomic_DNA"/>
</dbReference>
<dbReference type="AlphaFoldDB" id="A0A939RYK8"/>
<feature type="domain" description="ABC transporter" evidence="6">
    <location>
        <begin position="14"/>
        <end position="242"/>
    </location>
</feature>
<keyword evidence="3" id="KW-0547">Nucleotide-binding</keyword>